<accession>A0A974NL95</accession>
<keyword evidence="7" id="KW-1185">Reference proteome</keyword>
<dbReference type="PROSITE" id="PS51464">
    <property type="entry name" value="SIS"/>
    <property type="match status" value="1"/>
</dbReference>
<organism evidence="6 7">
    <name type="scientific">Peribacillus psychrosaccharolyticus</name>
    <name type="common">Bacillus psychrosaccharolyticus</name>
    <dbReference type="NCBI Taxonomy" id="1407"/>
    <lineage>
        <taxon>Bacteria</taxon>
        <taxon>Bacillati</taxon>
        <taxon>Bacillota</taxon>
        <taxon>Bacilli</taxon>
        <taxon>Bacillales</taxon>
        <taxon>Bacillaceae</taxon>
        <taxon>Peribacillus</taxon>
    </lineage>
</organism>
<name>A0A974NL95_PERPY</name>
<keyword evidence="3" id="KW-0804">Transcription</keyword>
<dbReference type="InterPro" id="IPR035472">
    <property type="entry name" value="RpiR-like_SIS"/>
</dbReference>
<dbReference type="Pfam" id="PF01418">
    <property type="entry name" value="HTH_6"/>
    <property type="match status" value="1"/>
</dbReference>
<sequence length="283" mass="31332">MNGGLERVQQGCATLKPAEKKVALYVLNHHEKVLMMPIKQLAKKCQTSEATVIRMCRSLQFRGYRELKLSISASTAKPQDLNERYRDLTADASVGEIIRVISNNSLRSIEATLSVIDEAAIEQAVDVLSKARKILVIGVGASAIVALDFEQKCQRINRWCEALTDSHTQLTSAVHVTSEDVVIAVTYSGETAEIIDTVNIARNNQAKIISITSYGNNQVQKLADINLYVSALEQSVRSGATASRIAQLTIIDILFMSLASKNYSQSIDYLERTREAIQNRFKK</sequence>
<dbReference type="GO" id="GO:0097367">
    <property type="term" value="F:carbohydrate derivative binding"/>
    <property type="evidence" value="ECO:0007669"/>
    <property type="project" value="InterPro"/>
</dbReference>
<dbReference type="GO" id="GO:0003700">
    <property type="term" value="F:DNA-binding transcription factor activity"/>
    <property type="evidence" value="ECO:0007669"/>
    <property type="project" value="InterPro"/>
</dbReference>
<dbReference type="RefSeq" id="WP_040373800.1">
    <property type="nucleotide sequence ID" value="NZ_CP068053.1"/>
</dbReference>
<dbReference type="PANTHER" id="PTHR30514:SF1">
    <property type="entry name" value="HTH-TYPE TRANSCRIPTIONAL REGULATOR HEXR-RELATED"/>
    <property type="match status" value="1"/>
</dbReference>
<evidence type="ECO:0000259" key="4">
    <source>
        <dbReference type="PROSITE" id="PS51071"/>
    </source>
</evidence>
<dbReference type="PANTHER" id="PTHR30514">
    <property type="entry name" value="GLUCOKINASE"/>
    <property type="match status" value="1"/>
</dbReference>
<dbReference type="InterPro" id="IPR001347">
    <property type="entry name" value="SIS_dom"/>
</dbReference>
<dbReference type="Gene3D" id="1.10.10.10">
    <property type="entry name" value="Winged helix-like DNA-binding domain superfamily/Winged helix DNA-binding domain"/>
    <property type="match status" value="1"/>
</dbReference>
<feature type="domain" description="HTH rpiR-type" evidence="4">
    <location>
        <begin position="2"/>
        <end position="78"/>
    </location>
</feature>
<feature type="domain" description="SIS" evidence="5">
    <location>
        <begin position="124"/>
        <end position="264"/>
    </location>
</feature>
<dbReference type="SUPFAM" id="SSF53697">
    <property type="entry name" value="SIS domain"/>
    <property type="match status" value="1"/>
</dbReference>
<dbReference type="InterPro" id="IPR000281">
    <property type="entry name" value="HTH_RpiR"/>
</dbReference>
<keyword evidence="2" id="KW-0238">DNA-binding</keyword>
<gene>
    <name evidence="6" type="ORF">I6J18_19670</name>
</gene>
<dbReference type="InterPro" id="IPR009057">
    <property type="entry name" value="Homeodomain-like_sf"/>
</dbReference>
<reference evidence="6 7" key="1">
    <citation type="submission" date="2021-01" db="EMBL/GenBank/DDBJ databases">
        <title>FDA dAtabase for Regulatory Grade micrObial Sequences (FDA-ARGOS): Supporting development and validation of Infectious Disease Dx tests.</title>
        <authorList>
            <person name="Nelson B."/>
            <person name="Plummer A."/>
            <person name="Tallon L."/>
            <person name="Sadzewicz L."/>
            <person name="Zhao X."/>
            <person name="Boylan J."/>
            <person name="Ott S."/>
            <person name="Bowen H."/>
            <person name="Vavikolanu K."/>
            <person name="Mehta A."/>
            <person name="Aluvathingal J."/>
            <person name="Nadendla S."/>
            <person name="Myers T."/>
            <person name="Yan Y."/>
            <person name="Sichtig H."/>
        </authorList>
    </citation>
    <scope>NUCLEOTIDE SEQUENCE [LARGE SCALE GENOMIC DNA]</scope>
    <source>
        <strain evidence="6 7">FDAARGOS_1161</strain>
    </source>
</reference>
<protein>
    <submittedName>
        <fullName evidence="6">MurR/RpiR family transcriptional regulator</fullName>
    </submittedName>
</protein>
<dbReference type="PROSITE" id="PS51071">
    <property type="entry name" value="HTH_RPIR"/>
    <property type="match status" value="1"/>
</dbReference>
<dbReference type="CDD" id="cd05013">
    <property type="entry name" value="SIS_RpiR"/>
    <property type="match status" value="1"/>
</dbReference>
<evidence type="ECO:0000259" key="5">
    <source>
        <dbReference type="PROSITE" id="PS51464"/>
    </source>
</evidence>
<dbReference type="EMBL" id="CP068053">
    <property type="protein sequence ID" value="QQS99781.1"/>
    <property type="molecule type" value="Genomic_DNA"/>
</dbReference>
<evidence type="ECO:0000313" key="7">
    <source>
        <dbReference type="Proteomes" id="UP000595254"/>
    </source>
</evidence>
<keyword evidence="1" id="KW-0805">Transcription regulation</keyword>
<dbReference type="Proteomes" id="UP000595254">
    <property type="component" value="Chromosome"/>
</dbReference>
<dbReference type="Pfam" id="PF01380">
    <property type="entry name" value="SIS"/>
    <property type="match status" value="1"/>
</dbReference>
<proteinExistence type="predicted"/>
<dbReference type="GO" id="GO:0003677">
    <property type="term" value="F:DNA binding"/>
    <property type="evidence" value="ECO:0007669"/>
    <property type="project" value="UniProtKB-KW"/>
</dbReference>
<evidence type="ECO:0000256" key="3">
    <source>
        <dbReference type="ARBA" id="ARBA00023163"/>
    </source>
</evidence>
<dbReference type="InterPro" id="IPR036388">
    <property type="entry name" value="WH-like_DNA-bd_sf"/>
</dbReference>
<evidence type="ECO:0000313" key="6">
    <source>
        <dbReference type="EMBL" id="QQS99781.1"/>
    </source>
</evidence>
<dbReference type="InterPro" id="IPR046348">
    <property type="entry name" value="SIS_dom_sf"/>
</dbReference>
<evidence type="ECO:0000256" key="2">
    <source>
        <dbReference type="ARBA" id="ARBA00023125"/>
    </source>
</evidence>
<evidence type="ECO:0000256" key="1">
    <source>
        <dbReference type="ARBA" id="ARBA00023015"/>
    </source>
</evidence>
<dbReference type="Gene3D" id="3.40.50.10490">
    <property type="entry name" value="Glucose-6-phosphate isomerase like protein, domain 1"/>
    <property type="match status" value="1"/>
</dbReference>
<dbReference type="InterPro" id="IPR047640">
    <property type="entry name" value="RpiR-like"/>
</dbReference>
<dbReference type="GO" id="GO:1901135">
    <property type="term" value="P:carbohydrate derivative metabolic process"/>
    <property type="evidence" value="ECO:0007669"/>
    <property type="project" value="InterPro"/>
</dbReference>
<dbReference type="AlphaFoldDB" id="A0A974NL95"/>
<dbReference type="SUPFAM" id="SSF46689">
    <property type="entry name" value="Homeodomain-like"/>
    <property type="match status" value="1"/>
</dbReference>
<dbReference type="KEGG" id="ppsr:I6J18_19670"/>